<gene>
    <name evidence="2" type="ORF">CAEBREN_06030</name>
</gene>
<feature type="transmembrane region" description="Helical" evidence="1">
    <location>
        <begin position="147"/>
        <end position="170"/>
    </location>
</feature>
<dbReference type="InParanoid" id="G0NHL5"/>
<reference evidence="3" key="1">
    <citation type="submission" date="2011-07" db="EMBL/GenBank/DDBJ databases">
        <authorList>
            <consortium name="Caenorhabditis brenneri Sequencing and Analysis Consortium"/>
            <person name="Wilson R.K."/>
        </authorList>
    </citation>
    <scope>NUCLEOTIDE SEQUENCE [LARGE SCALE GENOMIC DNA]</scope>
    <source>
        <strain evidence="3">PB2801</strain>
    </source>
</reference>
<keyword evidence="3" id="KW-1185">Reference proteome</keyword>
<evidence type="ECO:0000313" key="2">
    <source>
        <dbReference type="EMBL" id="EGT31563.1"/>
    </source>
</evidence>
<feature type="transmembrane region" description="Helical" evidence="1">
    <location>
        <begin position="113"/>
        <end position="141"/>
    </location>
</feature>
<proteinExistence type="predicted"/>
<dbReference type="OrthoDB" id="5843072at2759"/>
<dbReference type="OMA" id="IMVVAHK"/>
<evidence type="ECO:0000313" key="3">
    <source>
        <dbReference type="Proteomes" id="UP000008068"/>
    </source>
</evidence>
<dbReference type="HOGENOM" id="CLU_042960_2_3_1"/>
<accession>G0NHL5</accession>
<evidence type="ECO:0008006" key="4">
    <source>
        <dbReference type="Google" id="ProtNLM"/>
    </source>
</evidence>
<dbReference type="PANTHER" id="PTHR46891">
    <property type="entry name" value="SERPENTINE RECEPTOR, CLASS H-RELATED"/>
    <property type="match status" value="1"/>
</dbReference>
<keyword evidence="1" id="KW-1133">Transmembrane helix</keyword>
<keyword evidence="1" id="KW-0472">Membrane</keyword>
<protein>
    <recommendedName>
        <fullName evidence="4">Serpentine Receptor, class H</fullName>
    </recommendedName>
</protein>
<dbReference type="eggNOG" id="ENOG502RVRT">
    <property type="taxonomic scope" value="Eukaryota"/>
</dbReference>
<organism evidence="3">
    <name type="scientific">Caenorhabditis brenneri</name>
    <name type="common">Nematode worm</name>
    <dbReference type="NCBI Taxonomy" id="135651"/>
    <lineage>
        <taxon>Eukaryota</taxon>
        <taxon>Metazoa</taxon>
        <taxon>Ecdysozoa</taxon>
        <taxon>Nematoda</taxon>
        <taxon>Chromadorea</taxon>
        <taxon>Rhabditida</taxon>
        <taxon>Rhabditina</taxon>
        <taxon>Rhabditomorpha</taxon>
        <taxon>Rhabditoidea</taxon>
        <taxon>Rhabditidae</taxon>
        <taxon>Peloderinae</taxon>
        <taxon>Caenorhabditis</taxon>
    </lineage>
</organism>
<evidence type="ECO:0000256" key="1">
    <source>
        <dbReference type="SAM" id="Phobius"/>
    </source>
</evidence>
<dbReference type="Proteomes" id="UP000008068">
    <property type="component" value="Unassembled WGS sequence"/>
</dbReference>
<sequence length="207" mass="23123">MSWWRHVRKYAIAFSYILVPLYFLPPQIARPDQVSSRPIALASLPCLPELPSDNRELYVVAIDIALASASVAVAEATPCSEVATFLFLNIYHLVFAEKPSGLSKKTVQMQHKLIISLIVQSSVTVVLFLTPVNAIIFFVLLGYQNQAYNNLIVFALAIHGIASTLIMIIAHKPYRDFVLYPVMKFFEKPSAIVIIPSFQSVRSIVES</sequence>
<dbReference type="AlphaFoldDB" id="G0NHL5"/>
<dbReference type="InterPro" id="IPR019422">
    <property type="entry name" value="7TM_GPCR_serpentine_rcpt_Srh"/>
</dbReference>
<dbReference type="Pfam" id="PF10318">
    <property type="entry name" value="7TM_GPCR_Srh"/>
    <property type="match status" value="1"/>
</dbReference>
<dbReference type="EMBL" id="GL379886">
    <property type="protein sequence ID" value="EGT31563.1"/>
    <property type="molecule type" value="Genomic_DNA"/>
</dbReference>
<keyword evidence="1" id="KW-0812">Transmembrane</keyword>
<name>G0NHL5_CAEBE</name>